<dbReference type="EMBL" id="CAJVPU010016764">
    <property type="protein sequence ID" value="CAG8655291.1"/>
    <property type="molecule type" value="Genomic_DNA"/>
</dbReference>
<keyword evidence="2" id="KW-1185">Reference proteome</keyword>
<dbReference type="Proteomes" id="UP000789702">
    <property type="component" value="Unassembled WGS sequence"/>
</dbReference>
<name>A0ACA9NHI3_9GLOM</name>
<feature type="non-terminal residue" evidence="1">
    <location>
        <position position="1"/>
    </location>
</feature>
<comment type="caution">
    <text evidence="1">The sequence shown here is derived from an EMBL/GenBank/DDBJ whole genome shotgun (WGS) entry which is preliminary data.</text>
</comment>
<evidence type="ECO:0000313" key="1">
    <source>
        <dbReference type="EMBL" id="CAG8655291.1"/>
    </source>
</evidence>
<reference evidence="1" key="1">
    <citation type="submission" date="2021-06" db="EMBL/GenBank/DDBJ databases">
        <authorList>
            <person name="Kallberg Y."/>
            <person name="Tangrot J."/>
            <person name="Rosling A."/>
        </authorList>
    </citation>
    <scope>NUCLEOTIDE SEQUENCE</scope>
    <source>
        <strain evidence="1">IL203A</strain>
    </source>
</reference>
<evidence type="ECO:0000313" key="2">
    <source>
        <dbReference type="Proteomes" id="UP000789702"/>
    </source>
</evidence>
<accession>A0ACA9NHI3</accession>
<sequence>YDLAKVLSMANQNEEVLLNNENNDFFDYFNNSIQSNKISDSYAIAIVANTVADFNTIEICDDNFENDLKDAHFELTFLLSDANFLNNYDLETCKNFYTGITEGTLDISYLVNLRKNHKCYSNQDMK</sequence>
<gene>
    <name evidence="1" type="ORF">DHETER_LOCUS9492</name>
</gene>
<protein>
    <submittedName>
        <fullName evidence="1">14628_t:CDS:1</fullName>
    </submittedName>
</protein>
<proteinExistence type="predicted"/>
<organism evidence="1 2">
    <name type="scientific">Dentiscutata heterogama</name>
    <dbReference type="NCBI Taxonomy" id="1316150"/>
    <lineage>
        <taxon>Eukaryota</taxon>
        <taxon>Fungi</taxon>
        <taxon>Fungi incertae sedis</taxon>
        <taxon>Mucoromycota</taxon>
        <taxon>Glomeromycotina</taxon>
        <taxon>Glomeromycetes</taxon>
        <taxon>Diversisporales</taxon>
        <taxon>Gigasporaceae</taxon>
        <taxon>Dentiscutata</taxon>
    </lineage>
</organism>